<dbReference type="InterPro" id="IPR016181">
    <property type="entry name" value="Acyl_CoA_acyltransferase"/>
</dbReference>
<dbReference type="CDD" id="cd04301">
    <property type="entry name" value="NAT_SF"/>
    <property type="match status" value="1"/>
</dbReference>
<reference evidence="4" key="1">
    <citation type="journal article" date="2019" name="Int. J. Syst. Evol. Microbiol.">
        <title>The Global Catalogue of Microorganisms (GCM) 10K type strain sequencing project: providing services to taxonomists for standard genome sequencing and annotation.</title>
        <authorList>
            <consortium name="The Broad Institute Genomics Platform"/>
            <consortium name="The Broad Institute Genome Sequencing Center for Infectious Disease"/>
            <person name="Wu L."/>
            <person name="Ma J."/>
        </authorList>
    </citation>
    <scope>NUCLEOTIDE SEQUENCE [LARGE SCALE GENOMIC DNA]</scope>
    <source>
        <strain evidence="4">NBRC 108755</strain>
    </source>
</reference>
<gene>
    <name evidence="3" type="ORF">GCM10025869_25780</name>
</gene>
<organism evidence="3 4">
    <name type="scientific">Homoserinibacter gongjuensis</name>
    <dbReference type="NCBI Taxonomy" id="1162968"/>
    <lineage>
        <taxon>Bacteria</taxon>
        <taxon>Bacillati</taxon>
        <taxon>Actinomycetota</taxon>
        <taxon>Actinomycetes</taxon>
        <taxon>Micrococcales</taxon>
        <taxon>Microbacteriaceae</taxon>
        <taxon>Homoserinibacter</taxon>
    </lineage>
</organism>
<protein>
    <recommendedName>
        <fullName evidence="2">N-acetyltransferase domain-containing protein</fullName>
    </recommendedName>
</protein>
<dbReference type="Proteomes" id="UP001157069">
    <property type="component" value="Unassembled WGS sequence"/>
</dbReference>
<sequence>MTQSIDSTHFTFEYPDEAGYPDGVGTLTQDQTVLIGEMLADPRELGLDFTLVDDDAENTYEAIVGDTEIAAMPYTRAGDDRLVLLATSVFPEFRGQGVATELIRRVLDDVRRQHKTVTIMCPVVRTFIDRHPDYADLVDAQHPGSLGAGAMSEHEPASGEHVPTTTHAAWGAGHPRLLVVRDDERQVHEITTDVTRIGSSPDAELNLPATQPMHAMVTHDPTDEYVLQMFGAGETSLHDWRTIGTGSHDVEVLRTGAHFSTGPWRLVFARDEFADHGRPYGGRQGGEEPTSGVSRRVRTMRRCSRRRSSPTPRWMRMPRTPSSSGSSTTRRRASTSRSSEIGRSPASPTTSSEITASCCSRCRCSRSSGVAASRWSSSVRCSTRCARRAERSRTTVPWC</sequence>
<feature type="compositionally biased region" description="Basic residues" evidence="1">
    <location>
        <begin position="295"/>
        <end position="308"/>
    </location>
</feature>
<dbReference type="SUPFAM" id="SSF55729">
    <property type="entry name" value="Acyl-CoA N-acyltransferases (Nat)"/>
    <property type="match status" value="1"/>
</dbReference>
<dbReference type="PANTHER" id="PTHR31435">
    <property type="entry name" value="PROTEIN NATD1"/>
    <property type="match status" value="1"/>
</dbReference>
<dbReference type="InterPro" id="IPR045057">
    <property type="entry name" value="Gcn5-rel_NAT"/>
</dbReference>
<dbReference type="Gene3D" id="3.40.630.30">
    <property type="match status" value="1"/>
</dbReference>
<feature type="region of interest" description="Disordered" evidence="1">
    <location>
        <begin position="145"/>
        <end position="168"/>
    </location>
</feature>
<comment type="caution">
    <text evidence="3">The sequence shown here is derived from an EMBL/GenBank/DDBJ whole genome shotgun (WGS) entry which is preliminary data.</text>
</comment>
<feature type="compositionally biased region" description="Low complexity" evidence="1">
    <location>
        <begin position="309"/>
        <end position="328"/>
    </location>
</feature>
<keyword evidence="4" id="KW-1185">Reference proteome</keyword>
<feature type="domain" description="N-acetyltransferase" evidence="2">
    <location>
        <begin position="52"/>
        <end position="139"/>
    </location>
</feature>
<accession>A0ABQ6JXT0</accession>
<evidence type="ECO:0000313" key="3">
    <source>
        <dbReference type="EMBL" id="GMA92049.1"/>
    </source>
</evidence>
<dbReference type="Pfam" id="PF14542">
    <property type="entry name" value="Acetyltransf_CG"/>
    <property type="match status" value="1"/>
</dbReference>
<dbReference type="EMBL" id="BSVA01000001">
    <property type="protein sequence ID" value="GMA92049.1"/>
    <property type="molecule type" value="Genomic_DNA"/>
</dbReference>
<evidence type="ECO:0000313" key="4">
    <source>
        <dbReference type="Proteomes" id="UP001157069"/>
    </source>
</evidence>
<dbReference type="PANTHER" id="PTHR31435:SF10">
    <property type="entry name" value="BSR4717 PROTEIN"/>
    <property type="match status" value="1"/>
</dbReference>
<feature type="region of interest" description="Disordered" evidence="1">
    <location>
        <begin position="277"/>
        <end position="353"/>
    </location>
</feature>
<name>A0ABQ6JXT0_9MICO</name>
<evidence type="ECO:0000259" key="2">
    <source>
        <dbReference type="PROSITE" id="PS51729"/>
    </source>
</evidence>
<proteinExistence type="predicted"/>
<dbReference type="InterPro" id="IPR031165">
    <property type="entry name" value="GNAT_YJDJ"/>
</dbReference>
<dbReference type="PROSITE" id="PS51729">
    <property type="entry name" value="GNAT_YJDJ"/>
    <property type="match status" value="1"/>
</dbReference>
<evidence type="ECO:0000256" key="1">
    <source>
        <dbReference type="SAM" id="MobiDB-lite"/>
    </source>
</evidence>